<dbReference type="InterPro" id="IPR024071">
    <property type="entry name" value="S-Me-THD_C_sf"/>
</dbReference>
<dbReference type="SUPFAM" id="SSF160991">
    <property type="entry name" value="CV3147-like"/>
    <property type="match status" value="1"/>
</dbReference>
<gene>
    <name evidence="3" type="ORF">GGQ98_002674</name>
</gene>
<evidence type="ECO:0000313" key="4">
    <source>
        <dbReference type="Proteomes" id="UP000566324"/>
    </source>
</evidence>
<comment type="caution">
    <text evidence="3">The sequence shown here is derived from an EMBL/GenBank/DDBJ whole genome shotgun (WGS) entry which is preliminary data.</text>
</comment>
<reference evidence="3 4" key="1">
    <citation type="submission" date="2020-08" db="EMBL/GenBank/DDBJ databases">
        <title>Genomic Encyclopedia of Type Strains, Phase IV (KMG-IV): sequencing the most valuable type-strain genomes for metagenomic binning, comparative biology and taxonomic classification.</title>
        <authorList>
            <person name="Goeker M."/>
        </authorList>
    </citation>
    <scope>NUCLEOTIDE SEQUENCE [LARGE SCALE GENOMIC DNA]</scope>
    <source>
        <strain evidence="3 4">DSM 17328</strain>
    </source>
</reference>
<feature type="domain" description="S-Me-THD-like C-terminal" evidence="2">
    <location>
        <begin position="167"/>
        <end position="360"/>
    </location>
</feature>
<dbReference type="Gene3D" id="3.40.1610.10">
    <property type="entry name" value="CV3147-like domain"/>
    <property type="match status" value="1"/>
</dbReference>
<dbReference type="Gene3D" id="2.40.390.10">
    <property type="entry name" value="CV3147-like"/>
    <property type="match status" value="1"/>
</dbReference>
<dbReference type="Pfam" id="PF20906">
    <property type="entry name" value="S-Me-THD_C"/>
    <property type="match status" value="1"/>
</dbReference>
<name>A0A7W7B4N6_9SPHN</name>
<feature type="domain" description="S-Me-THD N-terminal" evidence="1">
    <location>
        <begin position="8"/>
        <end position="164"/>
    </location>
</feature>
<evidence type="ECO:0000313" key="3">
    <source>
        <dbReference type="EMBL" id="MBB4633045.1"/>
    </source>
</evidence>
<dbReference type="EMBL" id="JACHNZ010000032">
    <property type="protein sequence ID" value="MBB4633045.1"/>
    <property type="molecule type" value="Genomic_DNA"/>
</dbReference>
<evidence type="ECO:0000259" key="1">
    <source>
        <dbReference type="Pfam" id="PF06032"/>
    </source>
</evidence>
<sequence length="367" mass="39912">MFIVDSVQDIQDMARGAVLLGTGGGGDPYVGELFVRAQIKNGRYPKVLSCDEIPDDAFVLSIAGIGAPSVIVEHLVSEKTLHRILARAEAFYGRRVDALISAEIGGANSMFPLALGAISGIPVLDADGVGRAVPHIEMTTFSIYGCKATPGIVMDDSGNVVTIEAVDDRMAEDLCRVVTGAMGAMSFGALYPMTGKQAKSFAVQRTITQTLEIGRAIRTAREESRDIFESLIDYLNSWDNRTARILFDGKITDVTHDTRDGWHFGRVTMTGLQDSTDECVVEIQNEFLVCRLNGKTITIVPDLISILDRESGEPLTGEMLTYGQRVKVLGYSADPMLRRPESLEVLGPRMFGLDEEFQPIETLLATA</sequence>
<keyword evidence="4" id="KW-1185">Reference proteome</keyword>
<dbReference type="InterPro" id="IPR010318">
    <property type="entry name" value="S-Me-THD_N"/>
</dbReference>
<dbReference type="AlphaFoldDB" id="A0A7W7B4N6"/>
<dbReference type="InterPro" id="IPR027479">
    <property type="entry name" value="S-Me-THD_N_sf"/>
</dbReference>
<evidence type="ECO:0000259" key="2">
    <source>
        <dbReference type="Pfam" id="PF20906"/>
    </source>
</evidence>
<protein>
    <recommendedName>
        <fullName evidence="5">DUF917 domain-containing protein</fullName>
    </recommendedName>
</protein>
<proteinExistence type="predicted"/>
<dbReference type="Pfam" id="PF06032">
    <property type="entry name" value="S-Me-THD_N"/>
    <property type="match status" value="1"/>
</dbReference>
<dbReference type="RefSeq" id="WP_184070289.1">
    <property type="nucleotide sequence ID" value="NZ_JACHNZ010000032.1"/>
</dbReference>
<evidence type="ECO:0008006" key="5">
    <source>
        <dbReference type="Google" id="ProtNLM"/>
    </source>
</evidence>
<accession>A0A7W7B4N6</accession>
<organism evidence="3 4">
    <name type="scientific">Sphingosinicella soli</name>
    <dbReference type="NCBI Taxonomy" id="333708"/>
    <lineage>
        <taxon>Bacteria</taxon>
        <taxon>Pseudomonadati</taxon>
        <taxon>Pseudomonadota</taxon>
        <taxon>Alphaproteobacteria</taxon>
        <taxon>Sphingomonadales</taxon>
        <taxon>Sphingosinicellaceae</taxon>
        <taxon>Sphingosinicella</taxon>
    </lineage>
</organism>
<dbReference type="Proteomes" id="UP000566324">
    <property type="component" value="Unassembled WGS sequence"/>
</dbReference>
<dbReference type="InterPro" id="IPR048350">
    <property type="entry name" value="S-Me-THD-like_C"/>
</dbReference>